<dbReference type="InterPro" id="IPR001841">
    <property type="entry name" value="Znf_RING"/>
</dbReference>
<dbReference type="VEuPathDB" id="CryptoDB:Vbra_14461"/>
<reference evidence="11 12" key="1">
    <citation type="submission" date="2014-11" db="EMBL/GenBank/DDBJ databases">
        <authorList>
            <person name="Zhu J."/>
            <person name="Qi W."/>
            <person name="Song R."/>
        </authorList>
    </citation>
    <scope>NUCLEOTIDE SEQUENCE [LARGE SCALE GENOMIC DNA]</scope>
</reference>
<dbReference type="SUPFAM" id="SSF57850">
    <property type="entry name" value="RING/U-box"/>
    <property type="match status" value="1"/>
</dbReference>
<dbReference type="InterPro" id="IPR013083">
    <property type="entry name" value="Znf_RING/FYVE/PHD"/>
</dbReference>
<keyword evidence="3" id="KW-0479">Metal-binding</keyword>
<evidence type="ECO:0000256" key="6">
    <source>
        <dbReference type="ARBA" id="ARBA00022989"/>
    </source>
</evidence>
<dbReference type="AlphaFoldDB" id="A0A0G4F691"/>
<dbReference type="InParanoid" id="A0A0G4F691"/>
<dbReference type="SMART" id="SM00184">
    <property type="entry name" value="RING"/>
    <property type="match status" value="1"/>
</dbReference>
<feature type="compositionally biased region" description="Basic and acidic residues" evidence="9">
    <location>
        <begin position="381"/>
        <end position="391"/>
    </location>
</feature>
<evidence type="ECO:0000256" key="5">
    <source>
        <dbReference type="ARBA" id="ARBA00022833"/>
    </source>
</evidence>
<feature type="domain" description="RING-type" evidence="10">
    <location>
        <begin position="411"/>
        <end position="453"/>
    </location>
</feature>
<evidence type="ECO:0000313" key="11">
    <source>
        <dbReference type="EMBL" id="CEM07539.1"/>
    </source>
</evidence>
<feature type="compositionally biased region" description="Low complexity" evidence="9">
    <location>
        <begin position="667"/>
        <end position="688"/>
    </location>
</feature>
<feature type="compositionally biased region" description="Low complexity" evidence="9">
    <location>
        <begin position="725"/>
        <end position="741"/>
    </location>
</feature>
<dbReference type="STRING" id="1169540.A0A0G4F691"/>
<dbReference type="GO" id="GO:0008270">
    <property type="term" value="F:zinc ion binding"/>
    <property type="evidence" value="ECO:0007669"/>
    <property type="project" value="UniProtKB-KW"/>
</dbReference>
<accession>A0A0G4F691</accession>
<feature type="region of interest" description="Disordered" evidence="9">
    <location>
        <begin position="367"/>
        <end position="404"/>
    </location>
</feature>
<evidence type="ECO:0000256" key="7">
    <source>
        <dbReference type="ARBA" id="ARBA00023136"/>
    </source>
</evidence>
<evidence type="ECO:0000256" key="9">
    <source>
        <dbReference type="SAM" id="MobiDB-lite"/>
    </source>
</evidence>
<keyword evidence="12" id="KW-1185">Reference proteome</keyword>
<feature type="compositionally biased region" description="Low complexity" evidence="9">
    <location>
        <begin position="818"/>
        <end position="830"/>
    </location>
</feature>
<dbReference type="GO" id="GO:0016020">
    <property type="term" value="C:membrane"/>
    <property type="evidence" value="ECO:0007669"/>
    <property type="project" value="UniProtKB-SubCell"/>
</dbReference>
<keyword evidence="6" id="KW-1133">Transmembrane helix</keyword>
<dbReference type="CDD" id="cd16448">
    <property type="entry name" value="RING-H2"/>
    <property type="match status" value="1"/>
</dbReference>
<keyword evidence="2" id="KW-0812">Transmembrane</keyword>
<protein>
    <recommendedName>
        <fullName evidence="10">RING-type domain-containing protein</fullName>
    </recommendedName>
</protein>
<feature type="compositionally biased region" description="Basic and acidic residues" evidence="9">
    <location>
        <begin position="497"/>
        <end position="507"/>
    </location>
</feature>
<evidence type="ECO:0000256" key="1">
    <source>
        <dbReference type="ARBA" id="ARBA00004370"/>
    </source>
</evidence>
<feature type="compositionally biased region" description="Basic and acidic residues" evidence="9">
    <location>
        <begin position="613"/>
        <end position="622"/>
    </location>
</feature>
<feature type="region of interest" description="Disordered" evidence="9">
    <location>
        <begin position="1"/>
        <end position="83"/>
    </location>
</feature>
<name>A0A0G4F691_VITBC</name>
<dbReference type="PROSITE" id="PS50089">
    <property type="entry name" value="ZF_RING_2"/>
    <property type="match status" value="1"/>
</dbReference>
<feature type="compositionally biased region" description="Polar residues" evidence="9">
    <location>
        <begin position="36"/>
        <end position="45"/>
    </location>
</feature>
<feature type="region of interest" description="Disordered" evidence="9">
    <location>
        <begin position="710"/>
        <end position="771"/>
    </location>
</feature>
<evidence type="ECO:0000256" key="3">
    <source>
        <dbReference type="ARBA" id="ARBA00022723"/>
    </source>
</evidence>
<feature type="compositionally biased region" description="Pro residues" evidence="9">
    <location>
        <begin position="511"/>
        <end position="523"/>
    </location>
</feature>
<evidence type="ECO:0000256" key="8">
    <source>
        <dbReference type="PROSITE-ProRule" id="PRU00175"/>
    </source>
</evidence>
<comment type="subcellular location">
    <subcellularLocation>
        <location evidence="1">Membrane</location>
    </subcellularLocation>
</comment>
<feature type="region of interest" description="Disordered" evidence="9">
    <location>
        <begin position="818"/>
        <end position="848"/>
    </location>
</feature>
<evidence type="ECO:0000259" key="10">
    <source>
        <dbReference type="PROSITE" id="PS50089"/>
    </source>
</evidence>
<keyword evidence="7" id="KW-0472">Membrane</keyword>
<sequence>MAGRPHDLSLNGPQPSSSSHEPPRLSSSYADRPQPSGATHTASRTSPERRTRWFWDAFGGSTNAPRGSHPSENGGRPSSPPVDEELDEVYALLPAFAPSFARMAEGGGGREEREVGGQGPRAARRRAIDEPVPVTGGTGGGGGGGGLGQRFLSMLPFNELLPQFVTGRHSALGGGTDQPADRHLTVLRSLLSRSDPNHERSPDWAIETLLHRYNSEQITWWHSQGHSLQDWAQAVLQEGDGDRAGHSGSLDRWLEHRESGRTEPLMVLLEIDREGRAGGTNHNDDSSILTPDGMRVAVRWVGDPSSRGEAIIEAERVLGPARRRRQRHERFRASLIDDFDTHGSALLKMLRKFTVVEVYGREEIERRRAGADGDSSSSSKRGRDSSDEGRSDQQASSTIGNDKKTDQDQVCSICFEPFLHFDLIRRITLCKHKFHQQCLDKWFERSLSCPLCRKDVREADPSEGGLIDMAARQQDRRTMLSLLVGQRTRQQPAIIDPEARSRAEARMRMRSPPPAAPPPPPTRPRPHANANAAATGEQMWRPPHPHARLDRPMMEGTPGPGTFFSTTFIPHMPYSGRYPQLTPNRPRSPPSPKAPAHRNDRRPVPSRTVQRPQGREEDRIMTRDMNSGQAPFLPLSLDEPDFHTPTNAPVRPSAPPRTEEEDDTNTPSPASQPSASAASAAAAAVHPSAPSPSAVPIPFALQMSDIASAHASRSHSMNDEALPASSSNGGAAGVVGTNGSTNGAGGSPDEDEPEPLPNDTRDEDEGGGREEMSAAKDQLLVLLDMLSDASSVPAVMECLEESYAFLQANLDKLYGPGKSYSRGSSSSAMGSGSGSGGSSGSDAGPCSSQRVAGGELLRALKGQIDKCQRMVTAHVCCR</sequence>
<dbReference type="Pfam" id="PF13639">
    <property type="entry name" value="zf-RING_2"/>
    <property type="match status" value="1"/>
</dbReference>
<organism evidence="11 12">
    <name type="scientific">Vitrella brassicaformis (strain CCMP3155)</name>
    <dbReference type="NCBI Taxonomy" id="1169540"/>
    <lineage>
        <taxon>Eukaryota</taxon>
        <taxon>Sar</taxon>
        <taxon>Alveolata</taxon>
        <taxon>Colpodellida</taxon>
        <taxon>Vitrellaceae</taxon>
        <taxon>Vitrella</taxon>
    </lineage>
</organism>
<evidence type="ECO:0000313" key="12">
    <source>
        <dbReference type="Proteomes" id="UP000041254"/>
    </source>
</evidence>
<gene>
    <name evidence="11" type="ORF">Vbra_14461</name>
</gene>
<dbReference type="EMBL" id="CDMY01000376">
    <property type="protein sequence ID" value="CEM07539.1"/>
    <property type="molecule type" value="Genomic_DNA"/>
</dbReference>
<feature type="region of interest" description="Disordered" evidence="9">
    <location>
        <begin position="104"/>
        <end position="124"/>
    </location>
</feature>
<dbReference type="PANTHER" id="PTHR46539">
    <property type="entry name" value="E3 UBIQUITIN-PROTEIN LIGASE ATL42"/>
    <property type="match status" value="1"/>
</dbReference>
<dbReference type="Proteomes" id="UP000041254">
    <property type="component" value="Unassembled WGS sequence"/>
</dbReference>
<dbReference type="Gene3D" id="3.30.40.10">
    <property type="entry name" value="Zinc/RING finger domain, C3HC4 (zinc finger)"/>
    <property type="match status" value="1"/>
</dbReference>
<proteinExistence type="predicted"/>
<keyword evidence="5" id="KW-0862">Zinc</keyword>
<evidence type="ECO:0000256" key="4">
    <source>
        <dbReference type="ARBA" id="ARBA00022771"/>
    </source>
</evidence>
<feature type="compositionally biased region" description="Low complexity" evidence="9">
    <location>
        <begin position="15"/>
        <end position="28"/>
    </location>
</feature>
<evidence type="ECO:0000256" key="2">
    <source>
        <dbReference type="ARBA" id="ARBA00022692"/>
    </source>
</evidence>
<dbReference type="PANTHER" id="PTHR46539:SF1">
    <property type="entry name" value="E3 UBIQUITIN-PROTEIN LIGASE ATL42"/>
    <property type="match status" value="1"/>
</dbReference>
<keyword evidence="4 8" id="KW-0863">Zinc-finger</keyword>
<feature type="region of interest" description="Disordered" evidence="9">
    <location>
        <begin position="489"/>
        <end position="692"/>
    </location>
</feature>
<dbReference type="OrthoDB" id="440544at2759"/>
<feature type="compositionally biased region" description="Low complexity" evidence="9">
    <location>
        <begin position="556"/>
        <end position="570"/>
    </location>
</feature>